<feature type="binding site" evidence="2">
    <location>
        <position position="176"/>
    </location>
    <ligand>
        <name>Fe cation</name>
        <dbReference type="ChEBI" id="CHEBI:24875"/>
        <label>2</label>
    </ligand>
</feature>
<accession>A0A4P6HP29</accession>
<keyword evidence="4" id="KW-1185">Reference proteome</keyword>
<proteinExistence type="predicted"/>
<feature type="binding site" evidence="2">
    <location>
        <position position="151"/>
    </location>
    <ligand>
        <name>Fe cation</name>
        <dbReference type="ChEBI" id="CHEBI:24875"/>
        <label>2</label>
    </ligand>
</feature>
<feature type="binding site" evidence="2">
    <location>
        <position position="40"/>
    </location>
    <ligand>
        <name>Fe cation</name>
        <dbReference type="ChEBI" id="CHEBI:24875"/>
        <label>1</label>
    </ligand>
</feature>
<name>A0A4P6HP29_9BACT</name>
<feature type="active site" description="Proton donor" evidence="1">
    <location>
        <position position="68"/>
    </location>
</feature>
<feature type="binding site" evidence="2">
    <location>
        <position position="67"/>
    </location>
    <ligand>
        <name>Fe cation</name>
        <dbReference type="ChEBI" id="CHEBI:24875"/>
        <label>2</label>
    </ligand>
</feature>
<feature type="binding site" evidence="2">
    <location>
        <position position="39"/>
    </location>
    <ligand>
        <name>Fe cation</name>
        <dbReference type="ChEBI" id="CHEBI:24875"/>
        <label>2</label>
    </ligand>
</feature>
<dbReference type="OrthoDB" id="9801109at2"/>
<dbReference type="PANTHER" id="PTHR36303">
    <property type="entry name" value="2',3'-CYCLIC-NUCLEOTIDE 2'-PHOSPHODIESTERASE"/>
    <property type="match status" value="1"/>
</dbReference>
<dbReference type="InterPro" id="IPR005235">
    <property type="entry name" value="YmdB-like"/>
</dbReference>
<evidence type="ECO:0000256" key="1">
    <source>
        <dbReference type="PIRSR" id="PIRSR004789-50"/>
    </source>
</evidence>
<feature type="binding site" evidence="2">
    <location>
        <position position="39"/>
    </location>
    <ligand>
        <name>Fe cation</name>
        <dbReference type="ChEBI" id="CHEBI:24875"/>
        <label>1</label>
    </ligand>
</feature>
<feature type="binding site" evidence="2">
    <location>
        <position position="178"/>
    </location>
    <ligand>
        <name>Fe cation</name>
        <dbReference type="ChEBI" id="CHEBI:24875"/>
        <label>1</label>
    </ligand>
</feature>
<dbReference type="Proteomes" id="UP000293296">
    <property type="component" value="Chromosome"/>
</dbReference>
<evidence type="ECO:0000256" key="2">
    <source>
        <dbReference type="PIRSR" id="PIRSR004789-51"/>
    </source>
</evidence>
<evidence type="ECO:0000313" key="4">
    <source>
        <dbReference type="Proteomes" id="UP000293296"/>
    </source>
</evidence>
<dbReference type="GO" id="GO:0004113">
    <property type="term" value="F:2',3'-cyclic-nucleotide 3'-phosphodiesterase activity"/>
    <property type="evidence" value="ECO:0007669"/>
    <property type="project" value="TreeGrafter"/>
</dbReference>
<feature type="binding site" evidence="2">
    <location>
        <position position="8"/>
    </location>
    <ligand>
        <name>Fe cation</name>
        <dbReference type="ChEBI" id="CHEBI:24875"/>
        <label>1</label>
    </ligand>
</feature>
<reference evidence="3 4" key="1">
    <citation type="submission" date="2018-02" db="EMBL/GenBank/DDBJ databases">
        <title>Genome sequence of Desulfovibrio carbinolicus DSM 3852.</title>
        <authorList>
            <person name="Wilbanks E."/>
            <person name="Skennerton C.T."/>
            <person name="Orphan V.J."/>
        </authorList>
    </citation>
    <scope>NUCLEOTIDE SEQUENCE [LARGE SCALE GENOMIC DNA]</scope>
    <source>
        <strain evidence="3 4">DSM 3852</strain>
    </source>
</reference>
<dbReference type="PIRSF" id="PIRSF004789">
    <property type="entry name" value="DR1281"/>
    <property type="match status" value="1"/>
</dbReference>
<dbReference type="RefSeq" id="WP_129355014.1">
    <property type="nucleotide sequence ID" value="NZ_CP026538.1"/>
</dbReference>
<dbReference type="PANTHER" id="PTHR36303:SF1">
    <property type="entry name" value="2',3'-CYCLIC-NUCLEOTIDE 2'-PHOSPHODIESTERASE"/>
    <property type="match status" value="1"/>
</dbReference>
<dbReference type="InterPro" id="IPR029052">
    <property type="entry name" value="Metallo-depent_PP-like"/>
</dbReference>
<dbReference type="SUPFAM" id="SSF56300">
    <property type="entry name" value="Metallo-dependent phosphatases"/>
    <property type="match status" value="1"/>
</dbReference>
<dbReference type="GO" id="GO:0046872">
    <property type="term" value="F:metal ion binding"/>
    <property type="evidence" value="ECO:0007669"/>
    <property type="project" value="UniProtKB-KW"/>
</dbReference>
<dbReference type="Pfam" id="PF13277">
    <property type="entry name" value="YmdB"/>
    <property type="match status" value="1"/>
</dbReference>
<sequence length="259" mass="27604">MRMLFLGDIFGRPGRAIVTQRLAGLRRDLGLTRILANAENASGGIGLTAKSARQLLETGLDVLTGGNHTFRHPDLSPLLESQDRLLRPANYPAGAPGRGWQVFRPREAAPYVVINLLGRTFMAAVDCPFAAAEGILGQLPADVPLRLIDFHAEATSEKKALAYFLDGKVSAVLGTHTHVQTADAQLLPQGTAYMTDLGMTGPAASALGMDPEEVIARFRTGLPRRFVVSKAAPEMQGALMDIDASAGKVVTIAPWRLAG</sequence>
<dbReference type="AlphaFoldDB" id="A0A4P6HP29"/>
<keyword evidence="2" id="KW-0479">Metal-binding</keyword>
<evidence type="ECO:0000313" key="3">
    <source>
        <dbReference type="EMBL" id="QAZ69021.1"/>
    </source>
</evidence>
<gene>
    <name evidence="3" type="ORF">C3Y92_17965</name>
</gene>
<organism evidence="3 4">
    <name type="scientific">Solidesulfovibrio carbinolicus</name>
    <dbReference type="NCBI Taxonomy" id="296842"/>
    <lineage>
        <taxon>Bacteria</taxon>
        <taxon>Pseudomonadati</taxon>
        <taxon>Thermodesulfobacteriota</taxon>
        <taxon>Desulfovibrionia</taxon>
        <taxon>Desulfovibrionales</taxon>
        <taxon>Desulfovibrionaceae</taxon>
        <taxon>Solidesulfovibrio</taxon>
    </lineage>
</organism>
<dbReference type="EMBL" id="CP026538">
    <property type="protein sequence ID" value="QAZ69021.1"/>
    <property type="molecule type" value="Genomic_DNA"/>
</dbReference>
<protein>
    <submittedName>
        <fullName evidence="3">Metallophosphoesterase</fullName>
    </submittedName>
</protein>
<dbReference type="KEGG" id="dcb:C3Y92_17965"/>
<dbReference type="Gene3D" id="3.60.21.10">
    <property type="match status" value="1"/>
</dbReference>